<comment type="caution">
    <text evidence="1">The sequence shown here is derived from an EMBL/GenBank/DDBJ whole genome shotgun (WGS) entry which is preliminary data.</text>
</comment>
<accession>A0A8J2S1I5</accession>
<name>A0A8J2S1I5_9CRUS</name>
<keyword evidence="2" id="KW-1185">Reference proteome</keyword>
<dbReference type="EMBL" id="CAKKLH010000309">
    <property type="protein sequence ID" value="CAH0110997.1"/>
    <property type="molecule type" value="Genomic_DNA"/>
</dbReference>
<dbReference type="AlphaFoldDB" id="A0A8J2S1I5"/>
<evidence type="ECO:0000313" key="2">
    <source>
        <dbReference type="Proteomes" id="UP000789390"/>
    </source>
</evidence>
<sequence>MEAHRPPYCSVPRSLRSYRAYSSTLTRCHRPCSCHIPSRPKLFSLAQYSCRLVTKEIPYRLLSFFHNPCLVVVDNAAYSFRWQLCIYYVRSRGFNAWVKCSNLMIDSLSLYVDFHQLRVVMHQISINVHKGGINNTKLQCDLPSSSNVFKLRDKPLIYHL</sequence>
<dbReference type="Proteomes" id="UP000789390">
    <property type="component" value="Unassembled WGS sequence"/>
</dbReference>
<protein>
    <submittedName>
        <fullName evidence="1">Uncharacterized protein</fullName>
    </submittedName>
</protein>
<reference evidence="1" key="1">
    <citation type="submission" date="2021-11" db="EMBL/GenBank/DDBJ databases">
        <authorList>
            <person name="Schell T."/>
        </authorList>
    </citation>
    <scope>NUCLEOTIDE SEQUENCE</scope>
    <source>
        <strain evidence="1">M5</strain>
    </source>
</reference>
<organism evidence="1 2">
    <name type="scientific">Daphnia galeata</name>
    <dbReference type="NCBI Taxonomy" id="27404"/>
    <lineage>
        <taxon>Eukaryota</taxon>
        <taxon>Metazoa</taxon>
        <taxon>Ecdysozoa</taxon>
        <taxon>Arthropoda</taxon>
        <taxon>Crustacea</taxon>
        <taxon>Branchiopoda</taxon>
        <taxon>Diplostraca</taxon>
        <taxon>Cladocera</taxon>
        <taxon>Anomopoda</taxon>
        <taxon>Daphniidae</taxon>
        <taxon>Daphnia</taxon>
    </lineage>
</organism>
<proteinExistence type="predicted"/>
<gene>
    <name evidence="1" type="ORF">DGAL_LOCUS14606</name>
</gene>
<evidence type="ECO:0000313" key="1">
    <source>
        <dbReference type="EMBL" id="CAH0110997.1"/>
    </source>
</evidence>